<keyword evidence="2" id="KW-0472">Membrane</keyword>
<gene>
    <name evidence="3" type="ORF">F7R91_06535</name>
</gene>
<proteinExistence type="predicted"/>
<organism evidence="3 4">
    <name type="scientific">Streptomyces luteolifulvus</name>
    <dbReference type="NCBI Taxonomy" id="2615112"/>
    <lineage>
        <taxon>Bacteria</taxon>
        <taxon>Bacillati</taxon>
        <taxon>Actinomycetota</taxon>
        <taxon>Actinomycetes</taxon>
        <taxon>Kitasatosporales</taxon>
        <taxon>Streptomycetaceae</taxon>
        <taxon>Streptomyces</taxon>
    </lineage>
</organism>
<feature type="compositionally biased region" description="Low complexity" evidence="1">
    <location>
        <begin position="87"/>
        <end position="114"/>
    </location>
</feature>
<keyword evidence="2" id="KW-1133">Transmembrane helix</keyword>
<evidence type="ECO:0000313" key="4">
    <source>
        <dbReference type="Proteomes" id="UP000442707"/>
    </source>
</evidence>
<feature type="compositionally biased region" description="Basic and acidic residues" evidence="1">
    <location>
        <begin position="119"/>
        <end position="135"/>
    </location>
</feature>
<accession>A0A6H9V697</accession>
<keyword evidence="2" id="KW-0812">Transmembrane</keyword>
<feature type="compositionally biased region" description="Basic and acidic residues" evidence="1">
    <location>
        <begin position="55"/>
        <end position="79"/>
    </location>
</feature>
<reference evidence="3 4" key="1">
    <citation type="submission" date="2019-09" db="EMBL/GenBank/DDBJ databases">
        <title>Screening of Novel Bioactive Compounds from Soil-Associated.</title>
        <authorList>
            <person name="Zhao S."/>
        </authorList>
    </citation>
    <scope>NUCLEOTIDE SEQUENCE [LARGE SCALE GENOMIC DNA]</scope>
    <source>
        <strain evidence="3 4">HIT-DPA4</strain>
    </source>
</reference>
<name>A0A6H9V697_9ACTN</name>
<evidence type="ECO:0000313" key="3">
    <source>
        <dbReference type="EMBL" id="KAB1149399.1"/>
    </source>
</evidence>
<evidence type="ECO:0000256" key="2">
    <source>
        <dbReference type="SAM" id="Phobius"/>
    </source>
</evidence>
<sequence length="213" mass="21584">MTPWLRGLRATGLLIALGAGVLVSPYGAMPSYGAESLPGGHWSSPAAGTPAPAAERSRAGHRADDEGRDRLRWREDAWPHGRGPSYRAGAGPVGRPAASPHASASAADPSRAGSLAGEGRQRPGRQEVPPPRDETAQNVPGTDEGGLGEVTVVPEPSREAAGMPSGPPTAPDLLAHPGSPAGSPLPILPLGSGLMLVGLGLGLAFLGLRLRRG</sequence>
<feature type="region of interest" description="Disordered" evidence="1">
    <location>
        <begin position="40"/>
        <end position="178"/>
    </location>
</feature>
<dbReference type="EMBL" id="VZRB01000003">
    <property type="protein sequence ID" value="KAB1149399.1"/>
    <property type="molecule type" value="Genomic_DNA"/>
</dbReference>
<comment type="caution">
    <text evidence="3">The sequence shown here is derived from an EMBL/GenBank/DDBJ whole genome shotgun (WGS) entry which is preliminary data.</text>
</comment>
<dbReference type="AlphaFoldDB" id="A0A6H9V697"/>
<feature type="transmembrane region" description="Helical" evidence="2">
    <location>
        <begin position="187"/>
        <end position="208"/>
    </location>
</feature>
<dbReference type="Proteomes" id="UP000442707">
    <property type="component" value="Unassembled WGS sequence"/>
</dbReference>
<keyword evidence="4" id="KW-1185">Reference proteome</keyword>
<evidence type="ECO:0000256" key="1">
    <source>
        <dbReference type="SAM" id="MobiDB-lite"/>
    </source>
</evidence>
<dbReference type="RefSeq" id="WP_150945402.1">
    <property type="nucleotide sequence ID" value="NZ_VZRB01000003.1"/>
</dbReference>
<feature type="compositionally biased region" description="Low complexity" evidence="1">
    <location>
        <begin position="45"/>
        <end position="54"/>
    </location>
</feature>
<protein>
    <submittedName>
        <fullName evidence="3">Uncharacterized protein</fullName>
    </submittedName>
</protein>